<gene>
    <name evidence="2" type="ORF">ACFPN5_05990</name>
</gene>
<keyword evidence="1" id="KW-0472">Membrane</keyword>
<name>A0ABW0L1P3_9BURK</name>
<evidence type="ECO:0000313" key="3">
    <source>
        <dbReference type="Proteomes" id="UP001596050"/>
    </source>
</evidence>
<evidence type="ECO:0000313" key="2">
    <source>
        <dbReference type="EMBL" id="MFC5459355.1"/>
    </source>
</evidence>
<feature type="transmembrane region" description="Helical" evidence="1">
    <location>
        <begin position="6"/>
        <end position="27"/>
    </location>
</feature>
<dbReference type="EMBL" id="JBHSMU010000005">
    <property type="protein sequence ID" value="MFC5459355.1"/>
    <property type="molecule type" value="Genomic_DNA"/>
</dbReference>
<keyword evidence="1" id="KW-1133">Transmembrane helix</keyword>
<comment type="caution">
    <text evidence="2">The sequence shown here is derived from an EMBL/GenBank/DDBJ whole genome shotgun (WGS) entry which is preliminary data.</text>
</comment>
<dbReference type="Proteomes" id="UP001596050">
    <property type="component" value="Unassembled WGS sequence"/>
</dbReference>
<feature type="transmembrane region" description="Helical" evidence="1">
    <location>
        <begin position="39"/>
        <end position="64"/>
    </location>
</feature>
<reference evidence="3" key="1">
    <citation type="journal article" date="2019" name="Int. J. Syst. Evol. Microbiol.">
        <title>The Global Catalogue of Microorganisms (GCM) 10K type strain sequencing project: providing services to taxonomists for standard genome sequencing and annotation.</title>
        <authorList>
            <consortium name="The Broad Institute Genomics Platform"/>
            <consortium name="The Broad Institute Genome Sequencing Center for Infectious Disease"/>
            <person name="Wu L."/>
            <person name="Ma J."/>
        </authorList>
    </citation>
    <scope>NUCLEOTIDE SEQUENCE [LARGE SCALE GENOMIC DNA]</scope>
    <source>
        <strain evidence="3">KACC 12649</strain>
    </source>
</reference>
<evidence type="ECO:0000256" key="1">
    <source>
        <dbReference type="SAM" id="Phobius"/>
    </source>
</evidence>
<proteinExistence type="predicted"/>
<dbReference type="RefSeq" id="WP_379781126.1">
    <property type="nucleotide sequence ID" value="NZ_JBHSMU010000005.1"/>
</dbReference>
<organism evidence="2 3">
    <name type="scientific">Massilia niabensis</name>
    <dbReference type="NCBI Taxonomy" id="544910"/>
    <lineage>
        <taxon>Bacteria</taxon>
        <taxon>Pseudomonadati</taxon>
        <taxon>Pseudomonadota</taxon>
        <taxon>Betaproteobacteria</taxon>
        <taxon>Burkholderiales</taxon>
        <taxon>Oxalobacteraceae</taxon>
        <taxon>Telluria group</taxon>
        <taxon>Massilia</taxon>
    </lineage>
</organism>
<keyword evidence="1" id="KW-0812">Transmembrane</keyword>
<sequence length="65" mass="6738">MVTFLGGTLALLLIGMSALYIAAFFLFVKQVALRSSMLLYALSIATAVAISGVIGISAVVMGQWG</sequence>
<keyword evidence="3" id="KW-1185">Reference proteome</keyword>
<accession>A0ABW0L1P3</accession>
<protein>
    <submittedName>
        <fullName evidence="2">Uncharacterized protein</fullName>
    </submittedName>
</protein>